<keyword evidence="2" id="KW-1185">Reference proteome</keyword>
<organism evidence="1 2">
    <name type="scientific">Owenia fusiformis</name>
    <name type="common">Polychaete worm</name>
    <dbReference type="NCBI Taxonomy" id="6347"/>
    <lineage>
        <taxon>Eukaryota</taxon>
        <taxon>Metazoa</taxon>
        <taxon>Spiralia</taxon>
        <taxon>Lophotrochozoa</taxon>
        <taxon>Annelida</taxon>
        <taxon>Polychaeta</taxon>
        <taxon>Sedentaria</taxon>
        <taxon>Canalipalpata</taxon>
        <taxon>Sabellida</taxon>
        <taxon>Oweniida</taxon>
        <taxon>Oweniidae</taxon>
        <taxon>Owenia</taxon>
    </lineage>
</organism>
<comment type="caution">
    <text evidence="1">The sequence shown here is derived from an EMBL/GenBank/DDBJ whole genome shotgun (WGS) entry which is preliminary data.</text>
</comment>
<reference evidence="1" key="1">
    <citation type="submission" date="2022-03" db="EMBL/GenBank/DDBJ databases">
        <authorList>
            <person name="Martin C."/>
        </authorList>
    </citation>
    <scope>NUCLEOTIDE SEQUENCE</scope>
</reference>
<dbReference type="Proteomes" id="UP000749559">
    <property type="component" value="Unassembled WGS sequence"/>
</dbReference>
<sequence>MIPNIMGKTTVFNYIVFIIILILCFIQTLNCSRGSRDCKKCKTKLRDGRRQTNYTTKVTFSGIIDAKGEPYDMSPTQGLEDAWKMIDPNVTSRSDVIKKGREFVAYVQQRFNIDISRLSDTELLMGSPVEFGNLTFAGYTTEADLRLVSKTTPTRQVKYYRNTKYKGVGYALLVNADVDLDGGEWTGMMPTHSTIYTENAIIDSNECDFKEEPHILITRPLDIHPAKYYNGEYVGANTWEAEVWSSIYGHGVQYSIDMHEVYVYAFVNVFGDAS</sequence>
<evidence type="ECO:0000313" key="1">
    <source>
        <dbReference type="EMBL" id="CAH1790600.1"/>
    </source>
</evidence>
<dbReference type="AlphaFoldDB" id="A0A8J1UYT9"/>
<accession>A0A8J1UYT9</accession>
<evidence type="ECO:0000313" key="2">
    <source>
        <dbReference type="Proteomes" id="UP000749559"/>
    </source>
</evidence>
<proteinExistence type="predicted"/>
<gene>
    <name evidence="1" type="ORF">OFUS_LOCUS15781</name>
</gene>
<name>A0A8J1UYT9_OWEFU</name>
<dbReference type="OrthoDB" id="10667993at2759"/>
<protein>
    <submittedName>
        <fullName evidence="1">Uncharacterized protein</fullName>
    </submittedName>
</protein>
<dbReference type="EMBL" id="CAIIXF020000007">
    <property type="protein sequence ID" value="CAH1790600.1"/>
    <property type="molecule type" value="Genomic_DNA"/>
</dbReference>